<dbReference type="Proteomes" id="UP000886198">
    <property type="component" value="Unassembled WGS sequence"/>
</dbReference>
<feature type="compositionally biased region" description="Polar residues" evidence="1">
    <location>
        <begin position="37"/>
        <end position="56"/>
    </location>
</feature>
<sequence length="62" mass="6960">MKFRWRPRMFLRALRPPMICGASLPGTILPAQRPAEGSNSYHYGSYKSGSPLTVQEQGPVLR</sequence>
<feature type="region of interest" description="Disordered" evidence="1">
    <location>
        <begin position="35"/>
        <end position="62"/>
    </location>
</feature>
<organism evidence="2">
    <name type="scientific">Mesotoga infera</name>
    <dbReference type="NCBI Taxonomy" id="1236046"/>
    <lineage>
        <taxon>Bacteria</taxon>
        <taxon>Thermotogati</taxon>
        <taxon>Thermotogota</taxon>
        <taxon>Thermotogae</taxon>
        <taxon>Kosmotogales</taxon>
        <taxon>Kosmotogaceae</taxon>
        <taxon>Mesotoga</taxon>
    </lineage>
</organism>
<dbReference type="AlphaFoldDB" id="A0A7C1CVI8"/>
<name>A0A7C1CVI8_9BACT</name>
<comment type="caution">
    <text evidence="2">The sequence shown here is derived from an EMBL/GenBank/DDBJ whole genome shotgun (WGS) entry which is preliminary data.</text>
</comment>
<proteinExistence type="predicted"/>
<evidence type="ECO:0000313" key="2">
    <source>
        <dbReference type="EMBL" id="HDP77616.1"/>
    </source>
</evidence>
<reference evidence="2" key="1">
    <citation type="journal article" date="2020" name="mSystems">
        <title>Genome- and Community-Level Interaction Insights into Carbon Utilization and Element Cycling Functions of Hydrothermarchaeota in Hydrothermal Sediment.</title>
        <authorList>
            <person name="Zhou Z."/>
            <person name="Liu Y."/>
            <person name="Xu W."/>
            <person name="Pan J."/>
            <person name="Luo Z.H."/>
            <person name="Li M."/>
        </authorList>
    </citation>
    <scope>NUCLEOTIDE SEQUENCE [LARGE SCALE GENOMIC DNA]</scope>
    <source>
        <strain evidence="2">SpSt-1179</strain>
    </source>
</reference>
<gene>
    <name evidence="2" type="ORF">ENN47_05435</name>
</gene>
<accession>A0A7C1CVI8</accession>
<protein>
    <submittedName>
        <fullName evidence="2">Uncharacterized protein</fullName>
    </submittedName>
</protein>
<evidence type="ECO:0000256" key="1">
    <source>
        <dbReference type="SAM" id="MobiDB-lite"/>
    </source>
</evidence>
<dbReference type="EMBL" id="DSBT01000150">
    <property type="protein sequence ID" value="HDP77616.1"/>
    <property type="molecule type" value="Genomic_DNA"/>
</dbReference>